<dbReference type="CDD" id="cd00051">
    <property type="entry name" value="EFh"/>
    <property type="match status" value="1"/>
</dbReference>
<dbReference type="PROSITE" id="PS00018">
    <property type="entry name" value="EF_HAND_1"/>
    <property type="match status" value="3"/>
</dbReference>
<dbReference type="PhylomeDB" id="A0A068V2Y5"/>
<accession>A0A068V2Y5</accession>
<dbReference type="Gene3D" id="1.10.238.10">
    <property type="entry name" value="EF-hand"/>
    <property type="match status" value="2"/>
</dbReference>
<evidence type="ECO:0000256" key="1">
    <source>
        <dbReference type="ARBA" id="ARBA00022723"/>
    </source>
</evidence>
<feature type="compositionally biased region" description="Low complexity" evidence="4">
    <location>
        <begin position="32"/>
        <end position="55"/>
    </location>
</feature>
<dbReference type="AlphaFoldDB" id="A0A068V2Y5"/>
<dbReference type="InterPro" id="IPR011992">
    <property type="entry name" value="EF-hand-dom_pair"/>
</dbReference>
<evidence type="ECO:0000256" key="2">
    <source>
        <dbReference type="ARBA" id="ARBA00022737"/>
    </source>
</evidence>
<sequence length="238" mass="26090">MKLPKIDPRKLLTKYKRSQSRSVSRSEDLLNSFSSSGTSSSSDSSSSTSSLSNSKSVKKKLRTSKGSPATPTSVLPPTLSSEITSDEWSEISGGVYEDVKEAFKMIDRDGDGKITRDELEALLSRVGAEPPSAEELNMLLSEVDRDGDGCISLEEFEAIGSAFGPPSCDSEMRDAFDFFDTDHDGRITAEELYNVFRVIGDGQCTLDECQRMISGVGKNGVGFVCFEDFSRMMMQLHR</sequence>
<dbReference type="InterPro" id="IPR018247">
    <property type="entry name" value="EF_Hand_1_Ca_BS"/>
</dbReference>
<proteinExistence type="predicted"/>
<dbReference type="STRING" id="49390.A0A068V2Y5"/>
<protein>
    <recommendedName>
        <fullName evidence="5">EF-hand domain-containing protein</fullName>
    </recommendedName>
</protein>
<keyword evidence="3" id="KW-0106">Calcium</keyword>
<dbReference type="PROSITE" id="PS50222">
    <property type="entry name" value="EF_HAND_2"/>
    <property type="match status" value="3"/>
</dbReference>
<organism evidence="6 7">
    <name type="scientific">Coffea canephora</name>
    <name type="common">Robusta coffee</name>
    <dbReference type="NCBI Taxonomy" id="49390"/>
    <lineage>
        <taxon>Eukaryota</taxon>
        <taxon>Viridiplantae</taxon>
        <taxon>Streptophyta</taxon>
        <taxon>Embryophyta</taxon>
        <taxon>Tracheophyta</taxon>
        <taxon>Spermatophyta</taxon>
        <taxon>Magnoliopsida</taxon>
        <taxon>eudicotyledons</taxon>
        <taxon>Gunneridae</taxon>
        <taxon>Pentapetalae</taxon>
        <taxon>asterids</taxon>
        <taxon>lamiids</taxon>
        <taxon>Gentianales</taxon>
        <taxon>Rubiaceae</taxon>
        <taxon>Ixoroideae</taxon>
        <taxon>Gardenieae complex</taxon>
        <taxon>Bertiereae - Coffeeae clade</taxon>
        <taxon>Coffeeae</taxon>
        <taxon>Coffea</taxon>
    </lineage>
</organism>
<dbReference type="PANTHER" id="PTHR10891">
    <property type="entry name" value="EF-HAND CALCIUM-BINDING DOMAIN CONTAINING PROTEIN"/>
    <property type="match status" value="1"/>
</dbReference>
<dbReference type="InParanoid" id="A0A068V2Y5"/>
<dbReference type="FunCoup" id="A0A068V2Y5">
    <property type="interactions" value="219"/>
</dbReference>
<feature type="compositionally biased region" description="Basic and acidic residues" evidence="4">
    <location>
        <begin position="1"/>
        <end position="10"/>
    </location>
</feature>
<feature type="region of interest" description="Disordered" evidence="4">
    <location>
        <begin position="1"/>
        <end position="83"/>
    </location>
</feature>
<evidence type="ECO:0000259" key="5">
    <source>
        <dbReference type="PROSITE" id="PS50222"/>
    </source>
</evidence>
<dbReference type="GO" id="GO:0005509">
    <property type="term" value="F:calcium ion binding"/>
    <property type="evidence" value="ECO:0007669"/>
    <property type="project" value="InterPro"/>
</dbReference>
<feature type="compositionally biased region" description="Polar residues" evidence="4">
    <location>
        <begin position="64"/>
        <end position="83"/>
    </location>
</feature>
<dbReference type="InterPro" id="IPR039647">
    <property type="entry name" value="EF_hand_pair_protein_CML-like"/>
</dbReference>
<evidence type="ECO:0000313" key="6">
    <source>
        <dbReference type="EMBL" id="CDP14208.1"/>
    </source>
</evidence>
<keyword evidence="1" id="KW-0479">Metal-binding</keyword>
<feature type="domain" description="EF-hand" evidence="5">
    <location>
        <begin position="167"/>
        <end position="202"/>
    </location>
</feature>
<evidence type="ECO:0000256" key="3">
    <source>
        <dbReference type="ARBA" id="ARBA00022837"/>
    </source>
</evidence>
<dbReference type="Pfam" id="PF13499">
    <property type="entry name" value="EF-hand_7"/>
    <property type="match status" value="2"/>
</dbReference>
<reference evidence="7" key="1">
    <citation type="journal article" date="2014" name="Science">
        <title>The coffee genome provides insight into the convergent evolution of caffeine biosynthesis.</title>
        <authorList>
            <person name="Denoeud F."/>
            <person name="Carretero-Paulet L."/>
            <person name="Dereeper A."/>
            <person name="Droc G."/>
            <person name="Guyot R."/>
            <person name="Pietrella M."/>
            <person name="Zheng C."/>
            <person name="Alberti A."/>
            <person name="Anthony F."/>
            <person name="Aprea G."/>
            <person name="Aury J.M."/>
            <person name="Bento P."/>
            <person name="Bernard M."/>
            <person name="Bocs S."/>
            <person name="Campa C."/>
            <person name="Cenci A."/>
            <person name="Combes M.C."/>
            <person name="Crouzillat D."/>
            <person name="Da Silva C."/>
            <person name="Daddiego L."/>
            <person name="De Bellis F."/>
            <person name="Dussert S."/>
            <person name="Garsmeur O."/>
            <person name="Gayraud T."/>
            <person name="Guignon V."/>
            <person name="Jahn K."/>
            <person name="Jamilloux V."/>
            <person name="Joet T."/>
            <person name="Labadie K."/>
            <person name="Lan T."/>
            <person name="Leclercq J."/>
            <person name="Lepelley M."/>
            <person name="Leroy T."/>
            <person name="Li L.T."/>
            <person name="Librado P."/>
            <person name="Lopez L."/>
            <person name="Munoz A."/>
            <person name="Noel B."/>
            <person name="Pallavicini A."/>
            <person name="Perrotta G."/>
            <person name="Poncet V."/>
            <person name="Pot D."/>
            <person name="Priyono X."/>
            <person name="Rigoreau M."/>
            <person name="Rouard M."/>
            <person name="Rozas J."/>
            <person name="Tranchant-Dubreuil C."/>
            <person name="VanBuren R."/>
            <person name="Zhang Q."/>
            <person name="Andrade A.C."/>
            <person name="Argout X."/>
            <person name="Bertrand B."/>
            <person name="de Kochko A."/>
            <person name="Graziosi G."/>
            <person name="Henry R.J."/>
            <person name="Jayarama X."/>
            <person name="Ming R."/>
            <person name="Nagai C."/>
            <person name="Rounsley S."/>
            <person name="Sankoff D."/>
            <person name="Giuliano G."/>
            <person name="Albert V.A."/>
            <person name="Wincker P."/>
            <person name="Lashermes P."/>
        </authorList>
    </citation>
    <scope>NUCLEOTIDE SEQUENCE [LARGE SCALE GENOMIC DNA]</scope>
    <source>
        <strain evidence="7">cv. DH200-94</strain>
    </source>
</reference>
<dbReference type="EMBL" id="HG739164">
    <property type="protein sequence ID" value="CDP14208.1"/>
    <property type="molecule type" value="Genomic_DNA"/>
</dbReference>
<dbReference type="OMA" id="CRLMIAS"/>
<dbReference type="Proteomes" id="UP000295252">
    <property type="component" value="Chromosome VIII"/>
</dbReference>
<dbReference type="InterPro" id="IPR002048">
    <property type="entry name" value="EF_hand_dom"/>
</dbReference>
<keyword evidence="7" id="KW-1185">Reference proteome</keyword>
<evidence type="ECO:0000313" key="7">
    <source>
        <dbReference type="Proteomes" id="UP000295252"/>
    </source>
</evidence>
<dbReference type="Gramene" id="CDP14208">
    <property type="protein sequence ID" value="CDP14208"/>
    <property type="gene ID" value="GSCOC_T00040472001"/>
</dbReference>
<dbReference type="OrthoDB" id="26525at2759"/>
<feature type="domain" description="EF-hand" evidence="5">
    <location>
        <begin position="131"/>
        <end position="166"/>
    </location>
</feature>
<evidence type="ECO:0000256" key="4">
    <source>
        <dbReference type="SAM" id="MobiDB-lite"/>
    </source>
</evidence>
<keyword evidence="2" id="KW-0677">Repeat</keyword>
<gene>
    <name evidence="6" type="ORF">GSCOC_T00040472001</name>
</gene>
<dbReference type="FunFam" id="1.10.238.10:FF:000001">
    <property type="entry name" value="Calmodulin 1"/>
    <property type="match status" value="1"/>
</dbReference>
<name>A0A068V2Y5_COFCA</name>
<dbReference type="SUPFAM" id="SSF47473">
    <property type="entry name" value="EF-hand"/>
    <property type="match status" value="1"/>
</dbReference>
<feature type="domain" description="EF-hand" evidence="5">
    <location>
        <begin position="94"/>
        <end position="129"/>
    </location>
</feature>
<dbReference type="SMART" id="SM00054">
    <property type="entry name" value="EFh"/>
    <property type="match status" value="4"/>
</dbReference>